<dbReference type="AlphaFoldDB" id="A0A078AV04"/>
<evidence type="ECO:0000313" key="1">
    <source>
        <dbReference type="EMBL" id="CDW84698.1"/>
    </source>
</evidence>
<protein>
    <submittedName>
        <fullName evidence="1">Uncharacterized protein</fullName>
    </submittedName>
</protein>
<gene>
    <name evidence="1" type="primary">Contig16959.g18061</name>
    <name evidence="1" type="ORF">STYLEM_13764</name>
</gene>
<sequence length="100" mass="11608">MQKNQKTSKLVIETIVQENGLSDSGEDFQIFAIPNFYGYVQEALNQNEDKPPSYSQQQYKDIKEFTQNVDVSLLQKKMNDFNSESEFEFSEQNFSHVGPE</sequence>
<dbReference type="EMBL" id="CCKQ01013073">
    <property type="protein sequence ID" value="CDW84698.1"/>
    <property type="molecule type" value="Genomic_DNA"/>
</dbReference>
<name>A0A078AV04_STYLE</name>
<proteinExistence type="predicted"/>
<dbReference type="InParanoid" id="A0A078AV04"/>
<dbReference type="Proteomes" id="UP000039865">
    <property type="component" value="Unassembled WGS sequence"/>
</dbReference>
<accession>A0A078AV04</accession>
<keyword evidence="2" id="KW-1185">Reference proteome</keyword>
<reference evidence="1 2" key="1">
    <citation type="submission" date="2014-06" db="EMBL/GenBank/DDBJ databases">
        <authorList>
            <person name="Swart Estienne"/>
        </authorList>
    </citation>
    <scope>NUCLEOTIDE SEQUENCE [LARGE SCALE GENOMIC DNA]</scope>
    <source>
        <strain evidence="1 2">130c</strain>
    </source>
</reference>
<organism evidence="1 2">
    <name type="scientific">Stylonychia lemnae</name>
    <name type="common">Ciliate</name>
    <dbReference type="NCBI Taxonomy" id="5949"/>
    <lineage>
        <taxon>Eukaryota</taxon>
        <taxon>Sar</taxon>
        <taxon>Alveolata</taxon>
        <taxon>Ciliophora</taxon>
        <taxon>Intramacronucleata</taxon>
        <taxon>Spirotrichea</taxon>
        <taxon>Stichotrichia</taxon>
        <taxon>Sporadotrichida</taxon>
        <taxon>Oxytrichidae</taxon>
        <taxon>Stylonychinae</taxon>
        <taxon>Stylonychia</taxon>
    </lineage>
</organism>
<evidence type="ECO:0000313" key="2">
    <source>
        <dbReference type="Proteomes" id="UP000039865"/>
    </source>
</evidence>